<reference evidence="7 8" key="1">
    <citation type="submission" date="2024-02" db="EMBL/GenBank/DDBJ databases">
        <authorList>
            <person name="Daric V."/>
            <person name="Darras S."/>
        </authorList>
    </citation>
    <scope>NUCLEOTIDE SEQUENCE [LARGE SCALE GENOMIC DNA]</scope>
</reference>
<dbReference type="PANTHER" id="PTHR24300:SF397">
    <property type="entry name" value="CYTOCHROME P450 2U1"/>
    <property type="match status" value="1"/>
</dbReference>
<evidence type="ECO:0000256" key="1">
    <source>
        <dbReference type="ARBA" id="ARBA00001971"/>
    </source>
</evidence>
<name>A0ABP0GT09_CLALP</name>
<feature type="transmembrane region" description="Helical" evidence="6">
    <location>
        <begin position="12"/>
        <end position="31"/>
    </location>
</feature>
<dbReference type="Proteomes" id="UP001642483">
    <property type="component" value="Unassembled WGS sequence"/>
</dbReference>
<dbReference type="SUPFAM" id="SSF48264">
    <property type="entry name" value="Cytochrome P450"/>
    <property type="match status" value="1"/>
</dbReference>
<keyword evidence="6" id="KW-0472">Membrane</keyword>
<proteinExistence type="inferred from homology"/>
<dbReference type="Pfam" id="PF00067">
    <property type="entry name" value="p450"/>
    <property type="match status" value="1"/>
</dbReference>
<evidence type="ECO:0000256" key="3">
    <source>
        <dbReference type="ARBA" id="ARBA00022723"/>
    </source>
</evidence>
<dbReference type="InterPro" id="IPR036396">
    <property type="entry name" value="Cyt_P450_sf"/>
</dbReference>
<accession>A0ABP0GT09</accession>
<sequence>MFDFIVASENITYVVVEIVLMALVLLSIYWYRRPSKSPPGPRGIPLLGVAPFVGKYMERTMAKWKKTYGSIISVRLGRHDMVVLNDLESINQALVKQPTKFSGRALSSLFQEACNGDFGIGLLDYGPTWKSQRKFGLTTLRGFGVGKKSTESKVSEEITYLNEAIRSKHGKAFDISIILEKAVANNICRVIFGKRYDYDDKVFEKALHMLLTEFNDEAIALTTRVLFLAPWLRRVPPISSICARYIDNISIVVKFLQSLIDEHEQTFDKESLRDFIDCFLKEMKKGEDKSFTINQLIHYIRELFLAGTDTSTSTLNWALLCFLHYPEAQRKLRQEVFYVIGSSGAASMSHKSSMPYTSAFIQELMRYRTLSPLSVLHKANEDAELNGYVISKNTIVAPNIWAVHNDPEHWEEPEKFKPERFINEKGEFVPSSHVIPFSVGPRHCLGEQLARMEVFLFLVSMVQKFEFLPDPEAKELPDIDNGVSALVFVPYPYRLVANEI</sequence>
<dbReference type="InterPro" id="IPR017972">
    <property type="entry name" value="Cyt_P450_CS"/>
</dbReference>
<dbReference type="PRINTS" id="PR00385">
    <property type="entry name" value="P450"/>
</dbReference>
<comment type="caution">
    <text evidence="7">The sequence shown here is derived from an EMBL/GenBank/DDBJ whole genome shotgun (WGS) entry which is preliminary data.</text>
</comment>
<keyword evidence="6" id="KW-1133">Transmembrane helix</keyword>
<keyword evidence="8" id="KW-1185">Reference proteome</keyword>
<dbReference type="InterPro" id="IPR002401">
    <property type="entry name" value="Cyt_P450_E_grp-I"/>
</dbReference>
<evidence type="ECO:0000313" key="7">
    <source>
        <dbReference type="EMBL" id="CAK8694868.1"/>
    </source>
</evidence>
<evidence type="ECO:0000256" key="2">
    <source>
        <dbReference type="ARBA" id="ARBA00010617"/>
    </source>
</evidence>
<dbReference type="InterPro" id="IPR050182">
    <property type="entry name" value="Cytochrome_P450_fam2"/>
</dbReference>
<keyword evidence="5" id="KW-0349">Heme</keyword>
<dbReference type="InterPro" id="IPR001128">
    <property type="entry name" value="Cyt_P450"/>
</dbReference>
<evidence type="ECO:0000256" key="4">
    <source>
        <dbReference type="ARBA" id="ARBA00023004"/>
    </source>
</evidence>
<dbReference type="EMBL" id="CAWYQH010000141">
    <property type="protein sequence ID" value="CAK8694868.1"/>
    <property type="molecule type" value="Genomic_DNA"/>
</dbReference>
<dbReference type="PANTHER" id="PTHR24300">
    <property type="entry name" value="CYTOCHROME P450 508A4-RELATED"/>
    <property type="match status" value="1"/>
</dbReference>
<evidence type="ECO:0000313" key="8">
    <source>
        <dbReference type="Proteomes" id="UP001642483"/>
    </source>
</evidence>
<comment type="similarity">
    <text evidence="2 5">Belongs to the cytochrome P450 family.</text>
</comment>
<evidence type="ECO:0008006" key="9">
    <source>
        <dbReference type="Google" id="ProtNLM"/>
    </source>
</evidence>
<dbReference type="Gene3D" id="1.10.630.10">
    <property type="entry name" value="Cytochrome P450"/>
    <property type="match status" value="1"/>
</dbReference>
<dbReference type="PRINTS" id="PR00463">
    <property type="entry name" value="EP450I"/>
</dbReference>
<evidence type="ECO:0000256" key="5">
    <source>
        <dbReference type="RuleBase" id="RU000461"/>
    </source>
</evidence>
<organism evidence="7 8">
    <name type="scientific">Clavelina lepadiformis</name>
    <name type="common">Light-bulb sea squirt</name>
    <name type="synonym">Ascidia lepadiformis</name>
    <dbReference type="NCBI Taxonomy" id="159417"/>
    <lineage>
        <taxon>Eukaryota</taxon>
        <taxon>Metazoa</taxon>
        <taxon>Chordata</taxon>
        <taxon>Tunicata</taxon>
        <taxon>Ascidiacea</taxon>
        <taxon>Aplousobranchia</taxon>
        <taxon>Clavelinidae</taxon>
        <taxon>Clavelina</taxon>
    </lineage>
</organism>
<dbReference type="PROSITE" id="PS00086">
    <property type="entry name" value="CYTOCHROME_P450"/>
    <property type="match status" value="1"/>
</dbReference>
<keyword evidence="5" id="KW-0503">Monooxygenase</keyword>
<comment type="cofactor">
    <cofactor evidence="1">
        <name>heme</name>
        <dbReference type="ChEBI" id="CHEBI:30413"/>
    </cofactor>
</comment>
<gene>
    <name evidence="7" type="ORF">CVLEPA_LOCUS28196</name>
</gene>
<keyword evidence="6" id="KW-0812">Transmembrane</keyword>
<evidence type="ECO:0000256" key="6">
    <source>
        <dbReference type="SAM" id="Phobius"/>
    </source>
</evidence>
<keyword evidence="5" id="KW-0560">Oxidoreductase</keyword>
<keyword evidence="4 5" id="KW-0408">Iron</keyword>
<keyword evidence="3 5" id="KW-0479">Metal-binding</keyword>
<protein>
    <recommendedName>
        <fullName evidence="9">Cytochrome P450</fullName>
    </recommendedName>
</protein>